<dbReference type="InterPro" id="IPR001567">
    <property type="entry name" value="Pept_M3A_M3B_dom"/>
</dbReference>
<dbReference type="GO" id="GO:0004222">
    <property type="term" value="F:metalloendopeptidase activity"/>
    <property type="evidence" value="ECO:0007669"/>
    <property type="project" value="InterPro"/>
</dbReference>
<dbReference type="InterPro" id="IPR024079">
    <property type="entry name" value="MetalloPept_cat_dom_sf"/>
</dbReference>
<sequence>MSDEKYRHPPQPAVLFRTTADAIVADEKARWGATRALLDKIVAEVPVEQATFYNVLLPIEHNTNARWSAIEPDFYSIVSPDPERRAAGTEARKIANLAYIDCSMREDVFRLVDAVFQRRDDTLDPESQRVLEKQRQEYAHNGLVLPPGPARDRYRTIEERLSELKIEYEKTIDENTGGVWFTPEELDGFPQEVIDGLEKGAEDNTGKVKVPFKGPDASGGFARNPETRKRFGTMELRHEAARMLGYPNYAAKRLEARMAKTPDTVIEFLDDLRSRISRRAREEVAELLAVKEADMLALGVPFDGSLYTWDLSYYSRLLVKKKYDVDYQKISEYFPLYEVVSEMLRLFGRLLGLVFIELKGDEERGRVSPTGKAADILWHESVVLYAVWDDEAFGENKQPEFIGYLYLDLHPRPGKHGKGLCVTVRSGYRYPNGARCYPATCLIMNLNAPTSSRPSLLRYHQMITLFHELGHCMHDLVSRTTYSRFHGVTVARDFIEAPSQMLENWCRVPSCLAALSSHYETGEPIPLDMLEGLIEANRESSALDMLDQLSYATFDMAIHTYPIHEKKPNYPELYGAVYREVTGVKGYEAFGKQSEWNHGYAASSALIRGNDAGYYGYLWSKLYSTDMFYSAFKDDPMSREAGRRYRHILLEKGGAQDEMLTLEQFLGRKPSSEPFFLHLGWA</sequence>
<gene>
    <name evidence="10" type="ORF">B0T14DRAFT_544295</name>
</gene>
<comment type="similarity">
    <text evidence="1 7">Belongs to the peptidase M3 family.</text>
</comment>
<accession>A0AA39WVJ0</accession>
<dbReference type="Pfam" id="PF01432">
    <property type="entry name" value="Peptidase_M3"/>
    <property type="match status" value="1"/>
</dbReference>
<evidence type="ECO:0000256" key="8">
    <source>
        <dbReference type="SAM" id="MobiDB-lite"/>
    </source>
</evidence>
<dbReference type="PANTHER" id="PTHR11804:SF84">
    <property type="entry name" value="SACCHAROLYSIN"/>
    <property type="match status" value="1"/>
</dbReference>
<dbReference type="SUPFAM" id="SSF55486">
    <property type="entry name" value="Metalloproteases ('zincins'), catalytic domain"/>
    <property type="match status" value="1"/>
</dbReference>
<organism evidence="10 11">
    <name type="scientific">Immersiella caudata</name>
    <dbReference type="NCBI Taxonomy" id="314043"/>
    <lineage>
        <taxon>Eukaryota</taxon>
        <taxon>Fungi</taxon>
        <taxon>Dikarya</taxon>
        <taxon>Ascomycota</taxon>
        <taxon>Pezizomycotina</taxon>
        <taxon>Sordariomycetes</taxon>
        <taxon>Sordariomycetidae</taxon>
        <taxon>Sordariales</taxon>
        <taxon>Lasiosphaeriaceae</taxon>
        <taxon>Immersiella</taxon>
    </lineage>
</organism>
<comment type="cofactor">
    <cofactor evidence="7">
        <name>Zn(2+)</name>
        <dbReference type="ChEBI" id="CHEBI:29105"/>
    </cofactor>
    <text evidence="7">Binds 1 zinc ion.</text>
</comment>
<reference evidence="10" key="1">
    <citation type="submission" date="2023-06" db="EMBL/GenBank/DDBJ databases">
        <title>Genome-scale phylogeny and comparative genomics of the fungal order Sordariales.</title>
        <authorList>
            <consortium name="Lawrence Berkeley National Laboratory"/>
            <person name="Hensen N."/>
            <person name="Bonometti L."/>
            <person name="Westerberg I."/>
            <person name="Brannstrom I.O."/>
            <person name="Guillou S."/>
            <person name="Cros-Aarteil S."/>
            <person name="Calhoun S."/>
            <person name="Haridas S."/>
            <person name="Kuo A."/>
            <person name="Mondo S."/>
            <person name="Pangilinan J."/>
            <person name="Riley R."/>
            <person name="Labutti K."/>
            <person name="Andreopoulos B."/>
            <person name="Lipzen A."/>
            <person name="Chen C."/>
            <person name="Yanf M."/>
            <person name="Daum C."/>
            <person name="Ng V."/>
            <person name="Clum A."/>
            <person name="Steindorff A."/>
            <person name="Ohm R."/>
            <person name="Martin F."/>
            <person name="Silar P."/>
            <person name="Natvig D."/>
            <person name="Lalanne C."/>
            <person name="Gautier V."/>
            <person name="Ament-Velasquez S.L."/>
            <person name="Kruys A."/>
            <person name="Hutchinson M.I."/>
            <person name="Powell A.J."/>
            <person name="Barry K."/>
            <person name="Miller A.N."/>
            <person name="Grigoriev I.V."/>
            <person name="Debuchy R."/>
            <person name="Gladieux P."/>
            <person name="Thoren M.H."/>
            <person name="Johannesson H."/>
        </authorList>
    </citation>
    <scope>NUCLEOTIDE SEQUENCE</scope>
    <source>
        <strain evidence="10">CBS 606.72</strain>
    </source>
</reference>
<dbReference type="AlphaFoldDB" id="A0AA39WVJ0"/>
<evidence type="ECO:0000256" key="3">
    <source>
        <dbReference type="ARBA" id="ARBA00022723"/>
    </source>
</evidence>
<protein>
    <submittedName>
        <fullName evidence="10">Metallopeptidase MepB</fullName>
    </submittedName>
</protein>
<evidence type="ECO:0000256" key="6">
    <source>
        <dbReference type="ARBA" id="ARBA00023049"/>
    </source>
</evidence>
<evidence type="ECO:0000256" key="4">
    <source>
        <dbReference type="ARBA" id="ARBA00022801"/>
    </source>
</evidence>
<evidence type="ECO:0000256" key="5">
    <source>
        <dbReference type="ARBA" id="ARBA00022833"/>
    </source>
</evidence>
<keyword evidence="11" id="KW-1185">Reference proteome</keyword>
<keyword evidence="3 7" id="KW-0479">Metal-binding</keyword>
<dbReference type="InterPro" id="IPR024077">
    <property type="entry name" value="Neurolysin/TOP_dom2"/>
</dbReference>
<dbReference type="GO" id="GO:0046872">
    <property type="term" value="F:metal ion binding"/>
    <property type="evidence" value="ECO:0007669"/>
    <property type="project" value="UniProtKB-UniRule"/>
</dbReference>
<dbReference type="InterPro" id="IPR045090">
    <property type="entry name" value="Pept_M3A_M3B"/>
</dbReference>
<feature type="region of interest" description="Disordered" evidence="8">
    <location>
        <begin position="204"/>
        <end position="225"/>
    </location>
</feature>
<dbReference type="Gene3D" id="1.20.1050.40">
    <property type="entry name" value="Endopeptidase. Chain P, domain 1"/>
    <property type="match status" value="1"/>
</dbReference>
<dbReference type="FunFam" id="3.40.390.10:FF:000074">
    <property type="entry name" value="Metalloprotease"/>
    <property type="match status" value="1"/>
</dbReference>
<keyword evidence="6 7" id="KW-0482">Metalloprotease</keyword>
<comment type="caution">
    <text evidence="10">The sequence shown here is derived from an EMBL/GenBank/DDBJ whole genome shotgun (WGS) entry which is preliminary data.</text>
</comment>
<dbReference type="Gene3D" id="1.10.1370.10">
    <property type="entry name" value="Neurolysin, domain 3"/>
    <property type="match status" value="1"/>
</dbReference>
<evidence type="ECO:0000256" key="2">
    <source>
        <dbReference type="ARBA" id="ARBA00022670"/>
    </source>
</evidence>
<keyword evidence="5 7" id="KW-0862">Zinc</keyword>
<dbReference type="Gene3D" id="3.40.390.10">
    <property type="entry name" value="Collagenase (Catalytic Domain)"/>
    <property type="match status" value="1"/>
</dbReference>
<proteinExistence type="inferred from homology"/>
<evidence type="ECO:0000313" key="10">
    <source>
        <dbReference type="EMBL" id="KAK0622360.1"/>
    </source>
</evidence>
<evidence type="ECO:0000256" key="7">
    <source>
        <dbReference type="RuleBase" id="RU003435"/>
    </source>
</evidence>
<name>A0AA39WVJ0_9PEZI</name>
<dbReference type="PANTHER" id="PTHR11804">
    <property type="entry name" value="PROTEASE M3 THIMET OLIGOPEPTIDASE-RELATED"/>
    <property type="match status" value="1"/>
</dbReference>
<dbReference type="EMBL" id="JAULSU010000003">
    <property type="protein sequence ID" value="KAK0622360.1"/>
    <property type="molecule type" value="Genomic_DNA"/>
</dbReference>
<keyword evidence="4 7" id="KW-0378">Hydrolase</keyword>
<keyword evidence="2 7" id="KW-0645">Protease</keyword>
<dbReference type="GO" id="GO:0006508">
    <property type="term" value="P:proteolysis"/>
    <property type="evidence" value="ECO:0007669"/>
    <property type="project" value="UniProtKB-KW"/>
</dbReference>
<dbReference type="CDD" id="cd06455">
    <property type="entry name" value="M3A_TOP"/>
    <property type="match status" value="1"/>
</dbReference>
<dbReference type="GO" id="GO:0006518">
    <property type="term" value="P:peptide metabolic process"/>
    <property type="evidence" value="ECO:0007669"/>
    <property type="project" value="TreeGrafter"/>
</dbReference>
<evidence type="ECO:0000259" key="9">
    <source>
        <dbReference type="Pfam" id="PF01432"/>
    </source>
</evidence>
<feature type="domain" description="Peptidase M3A/M3B catalytic" evidence="9">
    <location>
        <begin position="234"/>
        <end position="679"/>
    </location>
</feature>
<dbReference type="Proteomes" id="UP001175000">
    <property type="component" value="Unassembled WGS sequence"/>
</dbReference>
<dbReference type="GO" id="GO:0005758">
    <property type="term" value="C:mitochondrial intermembrane space"/>
    <property type="evidence" value="ECO:0007669"/>
    <property type="project" value="TreeGrafter"/>
</dbReference>
<evidence type="ECO:0000256" key="1">
    <source>
        <dbReference type="ARBA" id="ARBA00006040"/>
    </source>
</evidence>
<dbReference type="InterPro" id="IPR024080">
    <property type="entry name" value="Neurolysin/TOP_N"/>
</dbReference>
<evidence type="ECO:0000313" key="11">
    <source>
        <dbReference type="Proteomes" id="UP001175000"/>
    </source>
</evidence>